<dbReference type="SUPFAM" id="SSF56672">
    <property type="entry name" value="DNA/RNA polymerases"/>
    <property type="match status" value="1"/>
</dbReference>
<evidence type="ECO:0000256" key="1">
    <source>
        <dbReference type="ARBA" id="ARBA00010879"/>
    </source>
</evidence>
<dbReference type="CDD" id="cd03714">
    <property type="entry name" value="RT_DIRS1"/>
    <property type="match status" value="1"/>
</dbReference>
<evidence type="ECO:0000313" key="5">
    <source>
        <dbReference type="Proteomes" id="UP000186698"/>
    </source>
</evidence>
<dbReference type="Pfam" id="PF00078">
    <property type="entry name" value="RVT_1"/>
    <property type="match status" value="1"/>
</dbReference>
<evidence type="ECO:0000256" key="2">
    <source>
        <dbReference type="ARBA" id="ARBA00012180"/>
    </source>
</evidence>
<name>A0A8J1MIB1_XENLA</name>
<protein>
    <recommendedName>
        <fullName evidence="2">ribonuclease H</fullName>
        <ecNumber evidence="2">3.1.26.4</ecNumber>
    </recommendedName>
</protein>
<dbReference type="EC" id="3.1.26.4" evidence="2"/>
<dbReference type="Gene3D" id="3.10.10.10">
    <property type="entry name" value="HIV Type 1 Reverse Transcriptase, subunit A, domain 1"/>
    <property type="match status" value="1"/>
</dbReference>
<dbReference type="InterPro" id="IPR000477">
    <property type="entry name" value="RT_dom"/>
</dbReference>
<keyword evidence="5" id="KW-1185">Reference proteome</keyword>
<dbReference type="InterPro" id="IPR043128">
    <property type="entry name" value="Rev_trsase/Diguanyl_cyclase"/>
</dbReference>
<dbReference type="RefSeq" id="XP_041441472.1">
    <property type="nucleotide sequence ID" value="XM_041585538.1"/>
</dbReference>
<evidence type="ECO:0000313" key="6">
    <source>
        <dbReference type="RefSeq" id="XP_041441472.1"/>
    </source>
</evidence>
<dbReference type="Proteomes" id="UP000186698">
    <property type="component" value="Chromosome 3L"/>
</dbReference>
<dbReference type="Pfam" id="PF11560">
    <property type="entry name" value="LAP2alpha"/>
    <property type="match status" value="1"/>
</dbReference>
<feature type="region of interest" description="Disordered" evidence="3">
    <location>
        <begin position="113"/>
        <end position="171"/>
    </location>
</feature>
<reference evidence="6" key="1">
    <citation type="submission" date="2025-08" db="UniProtKB">
        <authorList>
            <consortium name="RefSeq"/>
        </authorList>
    </citation>
    <scope>IDENTIFICATION</scope>
    <source>
        <strain evidence="6">J_2021</strain>
        <tissue evidence="6">Erythrocytes</tissue>
    </source>
</reference>
<proteinExistence type="inferred from homology"/>
<dbReference type="OrthoDB" id="9908684at2759"/>
<dbReference type="PANTHER" id="PTHR33066:SF2">
    <property type="entry name" value="FILAGGRIN-2-LIKE"/>
    <property type="match status" value="1"/>
</dbReference>
<dbReference type="PROSITE" id="PS50878">
    <property type="entry name" value="RT_POL"/>
    <property type="match status" value="1"/>
</dbReference>
<dbReference type="AlphaFoldDB" id="A0A8J1MIB1"/>
<dbReference type="GeneID" id="121401203"/>
<feature type="region of interest" description="Disordered" evidence="3">
    <location>
        <begin position="1"/>
        <end position="30"/>
    </location>
</feature>
<accession>A0A8J1MIB1</accession>
<organism evidence="5 6">
    <name type="scientific">Xenopus laevis</name>
    <name type="common">African clawed frog</name>
    <dbReference type="NCBI Taxonomy" id="8355"/>
    <lineage>
        <taxon>Eukaryota</taxon>
        <taxon>Metazoa</taxon>
        <taxon>Chordata</taxon>
        <taxon>Craniata</taxon>
        <taxon>Vertebrata</taxon>
        <taxon>Euteleostomi</taxon>
        <taxon>Amphibia</taxon>
        <taxon>Batrachia</taxon>
        <taxon>Anura</taxon>
        <taxon>Pipoidea</taxon>
        <taxon>Pipidae</taxon>
        <taxon>Xenopodinae</taxon>
        <taxon>Xenopus</taxon>
        <taxon>Xenopus</taxon>
    </lineage>
</organism>
<dbReference type="InterPro" id="IPR043502">
    <property type="entry name" value="DNA/RNA_pol_sf"/>
</dbReference>
<dbReference type="GO" id="GO:0004523">
    <property type="term" value="F:RNA-DNA hybrid ribonuclease activity"/>
    <property type="evidence" value="ECO:0007669"/>
    <property type="project" value="UniProtKB-EC"/>
</dbReference>
<dbReference type="KEGG" id="xla:121401203"/>
<evidence type="ECO:0000259" key="4">
    <source>
        <dbReference type="PROSITE" id="PS50878"/>
    </source>
</evidence>
<dbReference type="InterPro" id="IPR021623">
    <property type="entry name" value="LAP2alpha_C"/>
</dbReference>
<sequence length="804" mass="89700">MDTEGVLEDLRKDMSSAISTPKAKKATGKRTHTQFKKCKKCKHTLRKGEDSICLDCADPLDSAPVLSPHPILSQDIEETPQINAAPQQNPLTSSKTPQIEELFDWIKSTIQSSVNKIPPHGKKRKPQLRLDTESSDSSTNSDQDSDPEPGELSVSEVSSDESDNEHQYRSIAGPDIAKRLLREMLATLEIKDETTATSKADKVLGVQPKKSRVFPVFRSVAQIIDNEWSKPDHRLTLTQRFLSTYPIPADHQKVWDRAPKVDSAIARLSKNTTLPTEDAAFKDPMDKKMEASLRKGYTHATAILRPAVASAGLARTARFWCQELLHKPLPPEELQEELQRLSSDLAFLSDAAMDTVKLAAKTSVDTTVARRALWLRQWTGDTASKTRLINLKYTGDMLFGPDLKQIITEVTGGKSTFLPSDDWVLTIISEGYRIPFDTLPPRTFIQSSIPKDPVKLQALLNIVSELLRNNVITKVPLQECYKGFYSNLFLITKKEGSFRPILNLKPLNRFVSKQKFRMESIRSVLMSMTDHCYMTKVDLQDAYLHVPIRAISQQYLRFTILQNHYQFRALPFGLCTAPRVFTKVLSPLIAYLRRQGITLSPYLDDLLIRSPSYEQSLRDTQICVTALKQTRLAHQPQKEPAPTVTENPIPGDVVRLLPADYLIDLREDPNDLAHSSSCPPAIHGVRGTLPSFVGLHGSSTGGPALRQVPHESVSKSFSEALEQGSLQPVPTNSNDRVNKAVITMVDIDAQPCLGENLDHTPMDSGHNRRQSHGLGGHLATSQLPRHLVAGGIQVTNQRSKKSER</sequence>
<gene>
    <name evidence="6" type="primary">LOC121401203</name>
</gene>
<comment type="similarity">
    <text evidence="1">Belongs to the beta type-B retroviral polymerase family. HERV class-II K(HML-2) pol subfamily.</text>
</comment>
<feature type="region of interest" description="Disordered" evidence="3">
    <location>
        <begin position="73"/>
        <end position="93"/>
    </location>
</feature>
<dbReference type="Gene3D" id="3.30.70.270">
    <property type="match status" value="1"/>
</dbReference>
<feature type="domain" description="Reverse transcriptase" evidence="4">
    <location>
        <begin position="472"/>
        <end position="654"/>
    </location>
</feature>
<feature type="region of interest" description="Disordered" evidence="3">
    <location>
        <begin position="755"/>
        <end position="804"/>
    </location>
</feature>
<dbReference type="PANTHER" id="PTHR33066">
    <property type="entry name" value="INTEGRASE_SAM-LIKE_N DOMAIN-CONTAINING PROTEIN"/>
    <property type="match status" value="1"/>
</dbReference>
<dbReference type="Gene3D" id="1.10.287.3160">
    <property type="match status" value="1"/>
</dbReference>
<feature type="compositionally biased region" description="Polar residues" evidence="3">
    <location>
        <begin position="80"/>
        <end position="93"/>
    </location>
</feature>
<evidence type="ECO:0000256" key="3">
    <source>
        <dbReference type="SAM" id="MobiDB-lite"/>
    </source>
</evidence>